<protein>
    <recommendedName>
        <fullName evidence="3">Flagellar protein FliT</fullName>
    </recommendedName>
</protein>
<gene>
    <name evidence="1" type="ORF">BBD40_18955</name>
</gene>
<sequence>MSEQEFGPLFELMQIYRIILEKTSFEVYEHYEGKIDQLYAEISMKKLTPGDLELLPKIREMHEEIIHLIKSEKDSLGQEIIMLQKRKRMTQDYGKSYNAYDVDAFFVDFKK</sequence>
<reference evidence="1 2" key="1">
    <citation type="submission" date="2016-12" db="EMBL/GenBank/DDBJ databases">
        <title>Genome sequencing and description of Paenibacillus sp. nov. from high altitude lake in the Indian Trans- Himalayas.</title>
        <authorList>
            <person name="Kiran S."/>
            <person name="Swarnkar M.K."/>
            <person name="Rana A."/>
            <person name="Tewari R."/>
            <person name="Gulati A."/>
        </authorList>
    </citation>
    <scope>NUCLEOTIDE SEQUENCE [LARGE SCALE GENOMIC DNA]</scope>
    <source>
        <strain evidence="1 2">IHBB 9951</strain>
    </source>
</reference>
<keyword evidence="2" id="KW-1185">Reference proteome</keyword>
<accession>A0ABX3K2S6</accession>
<dbReference type="EMBL" id="MRVI01000001">
    <property type="protein sequence ID" value="OOC63749.1"/>
    <property type="molecule type" value="Genomic_DNA"/>
</dbReference>
<evidence type="ECO:0008006" key="3">
    <source>
        <dbReference type="Google" id="ProtNLM"/>
    </source>
</evidence>
<comment type="caution">
    <text evidence="1">The sequence shown here is derived from an EMBL/GenBank/DDBJ whole genome shotgun (WGS) entry which is preliminary data.</text>
</comment>
<name>A0ABX3K2S6_9BACL</name>
<organism evidence="1 2">
    <name type="scientific">Paenibacillus ihbetae</name>
    <dbReference type="NCBI Taxonomy" id="1870820"/>
    <lineage>
        <taxon>Bacteria</taxon>
        <taxon>Bacillati</taxon>
        <taxon>Bacillota</taxon>
        <taxon>Bacilli</taxon>
        <taxon>Bacillales</taxon>
        <taxon>Paenibacillaceae</taxon>
        <taxon>Paenibacillus</taxon>
    </lineage>
</organism>
<dbReference type="RefSeq" id="WP_077568407.1">
    <property type="nucleotide sequence ID" value="NZ_MRVI01000001.1"/>
</dbReference>
<evidence type="ECO:0000313" key="1">
    <source>
        <dbReference type="EMBL" id="OOC63749.1"/>
    </source>
</evidence>
<proteinExistence type="predicted"/>
<dbReference type="Proteomes" id="UP000189059">
    <property type="component" value="Unassembled WGS sequence"/>
</dbReference>
<evidence type="ECO:0000313" key="2">
    <source>
        <dbReference type="Proteomes" id="UP000189059"/>
    </source>
</evidence>